<dbReference type="Gene3D" id="3.40.50.2000">
    <property type="entry name" value="Glycogen Phosphorylase B"/>
    <property type="match status" value="2"/>
</dbReference>
<keyword evidence="5" id="KW-1185">Reference proteome</keyword>
<comment type="caution">
    <text evidence="4">The sequence shown here is derived from an EMBL/GenBank/DDBJ whole genome shotgun (WGS) entry which is preliminary data.</text>
</comment>
<dbReference type="Pfam" id="PF00534">
    <property type="entry name" value="Glycos_transf_1"/>
    <property type="match status" value="1"/>
</dbReference>
<dbReference type="GO" id="GO:0016757">
    <property type="term" value="F:glycosyltransferase activity"/>
    <property type="evidence" value="ECO:0007669"/>
    <property type="project" value="InterPro"/>
</dbReference>
<reference evidence="4" key="1">
    <citation type="journal article" date="2021" name="Antonie Van Leeuwenhoek">
        <title>Draft genome and description of Waterburya agarophytonicola gen. nov. sp. nov. (Pleurocapsales, Cyanobacteria): a seaweed symbiont.</title>
        <authorList>
            <person name="Bonthond G."/>
            <person name="Shalygin S."/>
            <person name="Bayer T."/>
            <person name="Weinberger F."/>
        </authorList>
    </citation>
    <scope>NUCLEOTIDE SEQUENCE</scope>
    <source>
        <strain evidence="4">KI4</strain>
    </source>
</reference>
<sequence>MKIAYLINQYPAVSHSFIRREIQALSDEGLEIWRFSIRPAAKLVDRADQLELEKTKFILGVGIFGLLWALFRTAIARPRRFLMALRLTIKIGWHKDKGILVYLAYLAEACVLLDWVISADIEHIHAHFAFNPTAVAMLCNVLGDIPYSFTVHGPESIDRAVVLSLEEKIKRASFVAAISFYCQSQLYRWCDRAYWSKIHIVHCGLDKPFFEQPITPVPETNQLVCVGRLNEQKGHLILLETARKLALLGIDFQLVLVGDGELRSQVESLIIQFDLQDRITITGWADSEQVRQHIINSRGMVLPSFAEGLPVVIMEALALGRPVISTYIAGIPELVESDCGWLVPSGSVEALAKTMSQVLQLPTDKLSQMGQVGAKKVALQHNVAIEARKLADLFRQTQGKQLITEIVIQETPISVKTNCRLPLRESNN</sequence>
<name>A0A964FEQ8_9CYAN</name>
<evidence type="ECO:0000259" key="3">
    <source>
        <dbReference type="Pfam" id="PF13439"/>
    </source>
</evidence>
<evidence type="ECO:0000259" key="2">
    <source>
        <dbReference type="Pfam" id="PF00534"/>
    </source>
</evidence>
<dbReference type="InterPro" id="IPR028098">
    <property type="entry name" value="Glyco_trans_4-like_N"/>
</dbReference>
<dbReference type="SUPFAM" id="SSF53756">
    <property type="entry name" value="UDP-Glycosyltransferase/glycogen phosphorylase"/>
    <property type="match status" value="1"/>
</dbReference>
<feature type="transmembrane region" description="Helical" evidence="1">
    <location>
        <begin position="57"/>
        <end position="78"/>
    </location>
</feature>
<gene>
    <name evidence="4" type="ORF">I4641_03990</name>
</gene>
<protein>
    <submittedName>
        <fullName evidence="4">Glycosyltransferase</fullName>
    </submittedName>
</protein>
<proteinExistence type="predicted"/>
<feature type="domain" description="Glycosyl transferase family 1" evidence="2">
    <location>
        <begin position="213"/>
        <end position="374"/>
    </location>
</feature>
<evidence type="ECO:0000313" key="5">
    <source>
        <dbReference type="Proteomes" id="UP000729733"/>
    </source>
</evidence>
<dbReference type="Pfam" id="PF13439">
    <property type="entry name" value="Glyco_transf_4"/>
    <property type="match status" value="1"/>
</dbReference>
<dbReference type="EMBL" id="JADWDC010000006">
    <property type="protein sequence ID" value="MCC0176141.1"/>
    <property type="molecule type" value="Genomic_DNA"/>
</dbReference>
<dbReference type="InterPro" id="IPR050194">
    <property type="entry name" value="Glycosyltransferase_grp1"/>
</dbReference>
<evidence type="ECO:0000256" key="1">
    <source>
        <dbReference type="SAM" id="Phobius"/>
    </source>
</evidence>
<keyword evidence="1" id="KW-1133">Transmembrane helix</keyword>
<dbReference type="AlphaFoldDB" id="A0A964FEQ8"/>
<dbReference type="InterPro" id="IPR001296">
    <property type="entry name" value="Glyco_trans_1"/>
</dbReference>
<dbReference type="PANTHER" id="PTHR45947:SF15">
    <property type="entry name" value="TEICHURONIC ACID BIOSYNTHESIS GLYCOSYLTRANSFERASE TUAC-RELATED"/>
    <property type="match status" value="1"/>
</dbReference>
<organism evidence="4 5">
    <name type="scientific">Waterburya agarophytonicola KI4</name>
    <dbReference type="NCBI Taxonomy" id="2874699"/>
    <lineage>
        <taxon>Bacteria</taxon>
        <taxon>Bacillati</taxon>
        <taxon>Cyanobacteriota</taxon>
        <taxon>Cyanophyceae</taxon>
        <taxon>Pleurocapsales</taxon>
        <taxon>Hyellaceae</taxon>
        <taxon>Waterburya</taxon>
        <taxon>Waterburya agarophytonicola</taxon>
    </lineage>
</organism>
<dbReference type="Proteomes" id="UP000729733">
    <property type="component" value="Unassembled WGS sequence"/>
</dbReference>
<feature type="domain" description="Glycosyltransferase subfamily 4-like N-terminal" evidence="3">
    <location>
        <begin position="107"/>
        <end position="206"/>
    </location>
</feature>
<accession>A0A964FEQ8</accession>
<evidence type="ECO:0000313" key="4">
    <source>
        <dbReference type="EMBL" id="MCC0176141.1"/>
    </source>
</evidence>
<dbReference type="PANTHER" id="PTHR45947">
    <property type="entry name" value="SULFOQUINOVOSYL TRANSFERASE SQD2"/>
    <property type="match status" value="1"/>
</dbReference>
<keyword evidence="1" id="KW-0812">Transmembrane</keyword>
<keyword evidence="1" id="KW-0472">Membrane</keyword>
<dbReference type="RefSeq" id="WP_229639174.1">
    <property type="nucleotide sequence ID" value="NZ_JADWDC010000006.1"/>
</dbReference>